<evidence type="ECO:0008006" key="4">
    <source>
        <dbReference type="Google" id="ProtNLM"/>
    </source>
</evidence>
<keyword evidence="1" id="KW-0732">Signal</keyword>
<dbReference type="EMBL" id="SMCO01000001">
    <property type="protein sequence ID" value="TCV90450.1"/>
    <property type="molecule type" value="Genomic_DNA"/>
</dbReference>
<feature type="signal peptide" evidence="1">
    <location>
        <begin position="1"/>
        <end position="23"/>
    </location>
</feature>
<keyword evidence="3" id="KW-1185">Reference proteome</keyword>
<dbReference type="PROSITE" id="PS51257">
    <property type="entry name" value="PROKAR_LIPOPROTEIN"/>
    <property type="match status" value="1"/>
</dbReference>
<feature type="chain" id="PRO_5020725394" description="Lipoprotein" evidence="1">
    <location>
        <begin position="24"/>
        <end position="90"/>
    </location>
</feature>
<organism evidence="2 3">
    <name type="scientific">Sulfurirhabdus autotrophica</name>
    <dbReference type="NCBI Taxonomy" id="1706046"/>
    <lineage>
        <taxon>Bacteria</taxon>
        <taxon>Pseudomonadati</taxon>
        <taxon>Pseudomonadota</taxon>
        <taxon>Betaproteobacteria</taxon>
        <taxon>Nitrosomonadales</taxon>
        <taxon>Sulfuricellaceae</taxon>
        <taxon>Sulfurirhabdus</taxon>
    </lineage>
</organism>
<accession>A0A4R3YEF6</accession>
<comment type="caution">
    <text evidence="2">The sequence shown here is derived from an EMBL/GenBank/DDBJ whole genome shotgun (WGS) entry which is preliminary data.</text>
</comment>
<dbReference type="AlphaFoldDB" id="A0A4R3YEF6"/>
<proteinExistence type="predicted"/>
<gene>
    <name evidence="2" type="ORF">EDC63_101423</name>
</gene>
<name>A0A4R3YEF6_9PROT</name>
<dbReference type="Proteomes" id="UP000295367">
    <property type="component" value="Unassembled WGS sequence"/>
</dbReference>
<evidence type="ECO:0000313" key="3">
    <source>
        <dbReference type="Proteomes" id="UP000295367"/>
    </source>
</evidence>
<evidence type="ECO:0000256" key="1">
    <source>
        <dbReference type="SAM" id="SignalP"/>
    </source>
</evidence>
<protein>
    <recommendedName>
        <fullName evidence="4">Lipoprotein</fullName>
    </recommendedName>
</protein>
<reference evidence="2 3" key="1">
    <citation type="submission" date="2019-03" db="EMBL/GenBank/DDBJ databases">
        <title>Genomic Encyclopedia of Type Strains, Phase IV (KMG-IV): sequencing the most valuable type-strain genomes for metagenomic binning, comparative biology and taxonomic classification.</title>
        <authorList>
            <person name="Goeker M."/>
        </authorList>
    </citation>
    <scope>NUCLEOTIDE SEQUENCE [LARGE SCALE GENOMIC DNA]</scope>
    <source>
        <strain evidence="2 3">DSM 100309</strain>
    </source>
</reference>
<evidence type="ECO:0000313" key="2">
    <source>
        <dbReference type="EMBL" id="TCV90450.1"/>
    </source>
</evidence>
<sequence length="90" mass="10220">MNKLVILFLITVMVGGCSTYAQKSNSSLQPHKYQPQSVNLSGFPPAYKVGYQDGCESVDRSEMKKDIKRFKTDSQYASGWRDGYDLCKKR</sequence>